<dbReference type="Proteomes" id="UP000625568">
    <property type="component" value="Chromosome 3"/>
</dbReference>
<protein>
    <submittedName>
        <fullName evidence="3">Universal stress protein</fullName>
    </submittedName>
</protein>
<dbReference type="PRINTS" id="PR01438">
    <property type="entry name" value="UNVRSLSTRESS"/>
</dbReference>
<gene>
    <name evidence="3" type="ORF">I6K02_26205</name>
</gene>
<dbReference type="AlphaFoldDB" id="A0A892IKG4"/>
<feature type="domain" description="UspA" evidence="2">
    <location>
        <begin position="173"/>
        <end position="312"/>
    </location>
</feature>
<dbReference type="Pfam" id="PF00582">
    <property type="entry name" value="Usp"/>
    <property type="match status" value="2"/>
</dbReference>
<organism evidence="3 4">
    <name type="scientific">Burkholderia dolosa</name>
    <dbReference type="NCBI Taxonomy" id="152500"/>
    <lineage>
        <taxon>Bacteria</taxon>
        <taxon>Pseudomonadati</taxon>
        <taxon>Pseudomonadota</taxon>
        <taxon>Betaproteobacteria</taxon>
        <taxon>Burkholderiales</taxon>
        <taxon>Burkholderiaceae</taxon>
        <taxon>Burkholderia</taxon>
        <taxon>Burkholderia cepacia complex</taxon>
    </lineage>
</organism>
<dbReference type="RefSeq" id="WP_035975840.1">
    <property type="nucleotide sequence ID" value="NZ_CADEQN010000009.1"/>
</dbReference>
<evidence type="ECO:0000313" key="3">
    <source>
        <dbReference type="EMBL" id="QRO81259.1"/>
    </source>
</evidence>
<dbReference type="Gene3D" id="3.40.50.620">
    <property type="entry name" value="HUPs"/>
    <property type="match status" value="2"/>
</dbReference>
<dbReference type="EMBL" id="CP069484">
    <property type="protein sequence ID" value="QRO81259.1"/>
    <property type="molecule type" value="Genomic_DNA"/>
</dbReference>
<name>A0A892IKG4_9BURK</name>
<accession>A0A892IKG4</accession>
<evidence type="ECO:0000256" key="1">
    <source>
        <dbReference type="ARBA" id="ARBA00008791"/>
    </source>
</evidence>
<dbReference type="SUPFAM" id="SSF52402">
    <property type="entry name" value="Adenine nucleotide alpha hydrolases-like"/>
    <property type="match status" value="2"/>
</dbReference>
<evidence type="ECO:0000313" key="4">
    <source>
        <dbReference type="Proteomes" id="UP000625568"/>
    </source>
</evidence>
<dbReference type="InterPro" id="IPR014729">
    <property type="entry name" value="Rossmann-like_a/b/a_fold"/>
</dbReference>
<keyword evidence="4" id="KW-1185">Reference proteome</keyword>
<dbReference type="InterPro" id="IPR006015">
    <property type="entry name" value="Universal_stress_UspA"/>
</dbReference>
<evidence type="ECO:0000259" key="2">
    <source>
        <dbReference type="Pfam" id="PF00582"/>
    </source>
</evidence>
<dbReference type="PANTHER" id="PTHR46268">
    <property type="entry name" value="STRESS RESPONSE PROTEIN NHAX"/>
    <property type="match status" value="1"/>
</dbReference>
<sequence length="317" mass="34015">MSTSASATEARPTRQRVLIAIDGSTASERALAYAERIVHANAFVHLVSIADNPRTLVPLGSHATSFLHAARNELLKDAADCLSRAERTMTRRADIVVNTEVVDLSSRSGDVVDALTDHAQTWQADLAIVGARQHHGMLRWIEGAVSGPLAARIGCPLLIVPECFVSNAHRLPRRILFAVDGSRAAVDALRAGLQFSTPETELRALYVVDRAVSLGDFVPVESIEHALTAEGGSALREATAMLDGIGRHAQSRLAETDRTAPDVPHAIVREAAEWHADLIVMGTHGRRGIAGWALGSVAERVARITKTPLLLVNANRS</sequence>
<comment type="similarity">
    <text evidence="1">Belongs to the universal stress protein A family.</text>
</comment>
<dbReference type="InterPro" id="IPR006016">
    <property type="entry name" value="UspA"/>
</dbReference>
<reference evidence="3 4" key="1">
    <citation type="submission" date="2021-02" db="EMBL/GenBank/DDBJ databases">
        <title>FDA dAtabase for Regulatory Grade micrObial Sequences (FDA-ARGOS): Supporting development and validation of Infectious Disease Dx tests.</title>
        <authorList>
            <person name="Minogue T."/>
            <person name="Wolcott M."/>
            <person name="Wasieloski L."/>
            <person name="Aguilar W."/>
            <person name="Moore D."/>
            <person name="Jaissle J."/>
            <person name="Tallon L."/>
            <person name="Sadzewicz L."/>
            <person name="Zhao X."/>
            <person name="Boylan J."/>
            <person name="Ott S."/>
            <person name="Bowen H."/>
            <person name="Vavikolanu K."/>
            <person name="Mehta A."/>
            <person name="Aluvathingal J."/>
            <person name="Nadendla S."/>
            <person name="Yan Y."/>
            <person name="Sichtig H."/>
        </authorList>
    </citation>
    <scope>NUCLEOTIDE SEQUENCE [LARGE SCALE GENOMIC DNA]</scope>
    <source>
        <strain evidence="3 4">FDAARGOS_1272</strain>
    </source>
</reference>
<feature type="domain" description="UspA" evidence="2">
    <location>
        <begin position="14"/>
        <end position="161"/>
    </location>
</feature>
<proteinExistence type="inferred from homology"/>
<dbReference type="PANTHER" id="PTHR46268:SF6">
    <property type="entry name" value="UNIVERSAL STRESS PROTEIN UP12"/>
    <property type="match status" value="1"/>
</dbReference>
<dbReference type="CDD" id="cd00293">
    <property type="entry name" value="USP-like"/>
    <property type="match status" value="2"/>
</dbReference>